<organism evidence="2 3">
    <name type="scientific">Meloidogyne incognita</name>
    <name type="common">Southern root-knot nematode worm</name>
    <name type="synonym">Oxyuris incognita</name>
    <dbReference type="NCBI Taxonomy" id="6306"/>
    <lineage>
        <taxon>Eukaryota</taxon>
        <taxon>Metazoa</taxon>
        <taxon>Ecdysozoa</taxon>
        <taxon>Nematoda</taxon>
        <taxon>Chromadorea</taxon>
        <taxon>Rhabditida</taxon>
        <taxon>Tylenchina</taxon>
        <taxon>Tylenchomorpha</taxon>
        <taxon>Tylenchoidea</taxon>
        <taxon>Meloidogynidae</taxon>
        <taxon>Meloidogyninae</taxon>
        <taxon>Meloidogyne</taxon>
        <taxon>Meloidogyne incognita group</taxon>
    </lineage>
</organism>
<evidence type="ECO:0000313" key="2">
    <source>
        <dbReference type="Proteomes" id="UP000887563"/>
    </source>
</evidence>
<proteinExistence type="predicted"/>
<protein>
    <submittedName>
        <fullName evidence="3">Uncharacterized protein</fullName>
    </submittedName>
</protein>
<feature type="compositionally biased region" description="Polar residues" evidence="1">
    <location>
        <begin position="168"/>
        <end position="181"/>
    </location>
</feature>
<reference evidence="3" key="1">
    <citation type="submission" date="2022-11" db="UniProtKB">
        <authorList>
            <consortium name="WormBaseParasite"/>
        </authorList>
    </citation>
    <scope>IDENTIFICATION</scope>
</reference>
<name>A0A914NPM8_MELIC</name>
<feature type="region of interest" description="Disordered" evidence="1">
    <location>
        <begin position="168"/>
        <end position="190"/>
    </location>
</feature>
<dbReference type="WBParaSite" id="Minc3s06423g39803">
    <property type="protein sequence ID" value="Minc3s06423g39803"/>
    <property type="gene ID" value="Minc3s06423g39803"/>
</dbReference>
<dbReference type="AlphaFoldDB" id="A0A914NPM8"/>
<dbReference type="Proteomes" id="UP000887563">
    <property type="component" value="Unplaced"/>
</dbReference>
<accession>A0A914NPM8</accession>
<sequence length="207" mass="23288">MTAECRQATNNCGLFTSDRLAEIWGNTSTDVENSKTKNFNNDFDSLSSSFDGFSELKISSSPPHFSTLLNSTTQQNKSSQKLAQSRLYSCWSMPEQQQQQNYFEEKEGKQSWRNIWDWVQNNGDNINNKIEGTTTLLVSDQQGKNEISFTPATYKSPEKFVAENIIDQQQQRSNSNTSFEGGSSCNNSFTSSLSANDNNFLSSKTSK</sequence>
<evidence type="ECO:0000256" key="1">
    <source>
        <dbReference type="SAM" id="MobiDB-lite"/>
    </source>
</evidence>
<keyword evidence="2" id="KW-1185">Reference proteome</keyword>
<evidence type="ECO:0000313" key="3">
    <source>
        <dbReference type="WBParaSite" id="Minc3s06423g39803"/>
    </source>
</evidence>